<feature type="domain" description="Methyltransferase" evidence="2">
    <location>
        <begin position="75"/>
        <end position="155"/>
    </location>
</feature>
<comment type="caution">
    <text evidence="3">The sequence shown here is derived from an EMBL/GenBank/DDBJ whole genome shotgun (WGS) entry which is preliminary data.</text>
</comment>
<dbReference type="GO" id="GO:0032259">
    <property type="term" value="P:methylation"/>
    <property type="evidence" value="ECO:0007669"/>
    <property type="project" value="UniProtKB-KW"/>
</dbReference>
<dbReference type="SUPFAM" id="SSF53335">
    <property type="entry name" value="S-adenosyl-L-methionine-dependent methyltransferases"/>
    <property type="match status" value="1"/>
</dbReference>
<feature type="compositionally biased region" description="Basic and acidic residues" evidence="1">
    <location>
        <begin position="13"/>
        <end position="23"/>
    </location>
</feature>
<dbReference type="Pfam" id="PF13649">
    <property type="entry name" value="Methyltransf_25"/>
    <property type="match status" value="1"/>
</dbReference>
<accession>A0A316HG07</accession>
<gene>
    <name evidence="3" type="ORF">LX99_00623</name>
</gene>
<dbReference type="RefSeq" id="WP_109606276.1">
    <property type="nucleotide sequence ID" value="NZ_QGHA01000001.1"/>
</dbReference>
<dbReference type="Proteomes" id="UP000245678">
    <property type="component" value="Unassembled WGS sequence"/>
</dbReference>
<dbReference type="InterPro" id="IPR041698">
    <property type="entry name" value="Methyltransf_25"/>
</dbReference>
<protein>
    <submittedName>
        <fullName evidence="3">Putative methyltransferase</fullName>
    </submittedName>
</protein>
<dbReference type="AlphaFoldDB" id="A0A316HG07"/>
<evidence type="ECO:0000259" key="2">
    <source>
        <dbReference type="Pfam" id="PF13649"/>
    </source>
</evidence>
<sequence length="219" mass="25634">MDSYPFSPFPPEPEAHRQRLAASHEKKRPNDCFFRNDAEFDWLYPEHLQLLSGRHWTPLAVAKKAADYLNIPGNILDIGSGTGKFCLTAAHRHPHCNYFGVEQRHELFHYANVAGDYLDLANARFIHADITQVDFDKFDHFYFYNSFFENIDTENAIDDTIEVSHSLYEYYNRYLLAVLKDKPAGTRIVTYQSLGEMVPDNYELVDQGFFTLLRLWIRR</sequence>
<dbReference type="InterPro" id="IPR029063">
    <property type="entry name" value="SAM-dependent_MTases_sf"/>
</dbReference>
<dbReference type="GO" id="GO:0008168">
    <property type="term" value="F:methyltransferase activity"/>
    <property type="evidence" value="ECO:0007669"/>
    <property type="project" value="UniProtKB-KW"/>
</dbReference>
<dbReference type="CDD" id="cd02440">
    <property type="entry name" value="AdoMet_MTases"/>
    <property type="match status" value="1"/>
</dbReference>
<keyword evidence="3" id="KW-0808">Transferase</keyword>
<dbReference type="Gene3D" id="3.40.50.150">
    <property type="entry name" value="Vaccinia Virus protein VP39"/>
    <property type="match status" value="1"/>
</dbReference>
<reference evidence="3 4" key="1">
    <citation type="submission" date="2018-05" db="EMBL/GenBank/DDBJ databases">
        <title>Genomic Encyclopedia of Archaeal and Bacterial Type Strains, Phase II (KMG-II): from individual species to whole genera.</title>
        <authorList>
            <person name="Goeker M."/>
        </authorList>
    </citation>
    <scope>NUCLEOTIDE SEQUENCE [LARGE SCALE GENOMIC DNA]</scope>
    <source>
        <strain evidence="3 4">DSM 19975</strain>
    </source>
</reference>
<evidence type="ECO:0000313" key="3">
    <source>
        <dbReference type="EMBL" id="PWK80159.1"/>
    </source>
</evidence>
<name>A0A316HG07_9SPHI</name>
<keyword evidence="4" id="KW-1185">Reference proteome</keyword>
<evidence type="ECO:0000313" key="4">
    <source>
        <dbReference type="Proteomes" id="UP000245678"/>
    </source>
</evidence>
<proteinExistence type="predicted"/>
<dbReference type="EMBL" id="QGHA01000001">
    <property type="protein sequence ID" value="PWK80159.1"/>
    <property type="molecule type" value="Genomic_DNA"/>
</dbReference>
<feature type="region of interest" description="Disordered" evidence="1">
    <location>
        <begin position="1"/>
        <end position="23"/>
    </location>
</feature>
<organism evidence="3 4">
    <name type="scientific">Mucilaginibacter oryzae</name>
    <dbReference type="NCBI Taxonomy" id="468058"/>
    <lineage>
        <taxon>Bacteria</taxon>
        <taxon>Pseudomonadati</taxon>
        <taxon>Bacteroidota</taxon>
        <taxon>Sphingobacteriia</taxon>
        <taxon>Sphingobacteriales</taxon>
        <taxon>Sphingobacteriaceae</taxon>
        <taxon>Mucilaginibacter</taxon>
    </lineage>
</organism>
<keyword evidence="3" id="KW-0489">Methyltransferase</keyword>
<evidence type="ECO:0000256" key="1">
    <source>
        <dbReference type="SAM" id="MobiDB-lite"/>
    </source>
</evidence>